<evidence type="ECO:0000313" key="2">
    <source>
        <dbReference type="Proteomes" id="UP000636709"/>
    </source>
</evidence>
<dbReference type="OrthoDB" id="695359at2759"/>
<dbReference type="PANTHER" id="PTHR35161:SF1">
    <property type="entry name" value="OS02G0138300 PROTEIN"/>
    <property type="match status" value="1"/>
</dbReference>
<protein>
    <submittedName>
        <fullName evidence="1">Uncharacterized protein</fullName>
    </submittedName>
</protein>
<reference evidence="1" key="1">
    <citation type="submission" date="2020-07" db="EMBL/GenBank/DDBJ databases">
        <title>Genome sequence and genetic diversity analysis of an under-domesticated orphan crop, white fonio (Digitaria exilis).</title>
        <authorList>
            <person name="Bennetzen J.L."/>
            <person name="Chen S."/>
            <person name="Ma X."/>
            <person name="Wang X."/>
            <person name="Yssel A.E.J."/>
            <person name="Chaluvadi S.R."/>
            <person name="Johnson M."/>
            <person name="Gangashetty P."/>
            <person name="Hamidou F."/>
            <person name="Sanogo M.D."/>
            <person name="Zwaenepoel A."/>
            <person name="Wallace J."/>
            <person name="Van De Peer Y."/>
            <person name="Van Deynze A."/>
        </authorList>
    </citation>
    <scope>NUCLEOTIDE SEQUENCE</scope>
    <source>
        <tissue evidence="1">Leaves</tissue>
    </source>
</reference>
<proteinExistence type="predicted"/>
<dbReference type="EMBL" id="JACEFO010002202">
    <property type="protein sequence ID" value="KAF8673726.1"/>
    <property type="molecule type" value="Genomic_DNA"/>
</dbReference>
<organism evidence="1 2">
    <name type="scientific">Digitaria exilis</name>
    <dbReference type="NCBI Taxonomy" id="1010633"/>
    <lineage>
        <taxon>Eukaryota</taxon>
        <taxon>Viridiplantae</taxon>
        <taxon>Streptophyta</taxon>
        <taxon>Embryophyta</taxon>
        <taxon>Tracheophyta</taxon>
        <taxon>Spermatophyta</taxon>
        <taxon>Magnoliopsida</taxon>
        <taxon>Liliopsida</taxon>
        <taxon>Poales</taxon>
        <taxon>Poaceae</taxon>
        <taxon>PACMAD clade</taxon>
        <taxon>Panicoideae</taxon>
        <taxon>Panicodae</taxon>
        <taxon>Paniceae</taxon>
        <taxon>Anthephorinae</taxon>
        <taxon>Digitaria</taxon>
    </lineage>
</organism>
<dbReference type="AlphaFoldDB" id="A0A835AXJ9"/>
<accession>A0A835AXJ9</accession>
<dbReference type="PANTHER" id="PTHR35161">
    <property type="entry name" value="OS02G0303100 PROTEIN"/>
    <property type="match status" value="1"/>
</dbReference>
<evidence type="ECO:0000313" key="1">
    <source>
        <dbReference type="EMBL" id="KAF8673726.1"/>
    </source>
</evidence>
<gene>
    <name evidence="1" type="ORF">HU200_048477</name>
</gene>
<comment type="caution">
    <text evidence="1">The sequence shown here is derived from an EMBL/GenBank/DDBJ whole genome shotgun (WGS) entry which is preliminary data.</text>
</comment>
<dbReference type="Proteomes" id="UP000636709">
    <property type="component" value="Unassembled WGS sequence"/>
</dbReference>
<name>A0A835AXJ9_9POAL</name>
<sequence length="308" mass="35109">MVPSRHIVRNTLVNLHGTPCSEPLSTVEDYVSHHPVLARVPSEGFRLIGETLGRSFYIVSEPGMKLISSLTTALHEFHEDGICVSSFDESNLVVSNDTREMLFHPIKPHKIKLPQNLPTDVFVSPGLSVFPDTGRLKFRDVEFEQSSPTGIRANYLDAHAFITKKLLQPEIPAPDDIKHLLKLMKSPESATMGPLLSRHASVTAEAMILKEMPYLDDWTERAKKNKLLELFFNHRPDKTRVDAAGFLDFYYYVSINRMKWCRSHWFKPGGGYTPDEIETVKTLTYPELMPTIQEALWRMNHLEKAHVS</sequence>
<keyword evidence="2" id="KW-1185">Reference proteome</keyword>